<dbReference type="InterPro" id="IPR003806">
    <property type="entry name" value="ATP-grasp_PylC-type"/>
</dbReference>
<dbReference type="SUPFAM" id="SSF56059">
    <property type="entry name" value="Glutathione synthetase ATP-binding domain-like"/>
    <property type="match status" value="1"/>
</dbReference>
<dbReference type="NCBIfam" id="NF009404">
    <property type="entry name" value="PRK12767.1-3"/>
    <property type="match status" value="1"/>
</dbReference>
<name>A0A1G4ELB2_BACMY</name>
<accession>A0A1G4ELB2</accession>
<dbReference type="EMBL" id="FMAK01000045">
    <property type="protein sequence ID" value="SCB69553.1"/>
    <property type="molecule type" value="Genomic_DNA"/>
</dbReference>
<evidence type="ECO:0000256" key="2">
    <source>
        <dbReference type="ARBA" id="ARBA00022741"/>
    </source>
</evidence>
<dbReference type="PANTHER" id="PTHR43585:SF2">
    <property type="entry name" value="ATP-GRASP ENZYME FSQD"/>
    <property type="match status" value="1"/>
</dbReference>
<organism evidence="6 7">
    <name type="scientific">Bacillus mycoides</name>
    <dbReference type="NCBI Taxonomy" id="1405"/>
    <lineage>
        <taxon>Bacteria</taxon>
        <taxon>Bacillati</taxon>
        <taxon>Bacillota</taxon>
        <taxon>Bacilli</taxon>
        <taxon>Bacillales</taxon>
        <taxon>Bacillaceae</taxon>
        <taxon>Bacillus</taxon>
        <taxon>Bacillus cereus group</taxon>
    </lineage>
</organism>
<dbReference type="GO" id="GO:0005524">
    <property type="term" value="F:ATP binding"/>
    <property type="evidence" value="ECO:0007669"/>
    <property type="project" value="UniProtKB-UniRule"/>
</dbReference>
<evidence type="ECO:0000259" key="5">
    <source>
        <dbReference type="PROSITE" id="PS50975"/>
    </source>
</evidence>
<proteinExistence type="predicted"/>
<dbReference type="Pfam" id="PF02655">
    <property type="entry name" value="ATP-grasp_3"/>
    <property type="match status" value="1"/>
</dbReference>
<dbReference type="InterPro" id="IPR013815">
    <property type="entry name" value="ATP_grasp_subdomain_1"/>
</dbReference>
<evidence type="ECO:0000256" key="4">
    <source>
        <dbReference type="PROSITE-ProRule" id="PRU00409"/>
    </source>
</evidence>
<dbReference type="Proteomes" id="UP000195696">
    <property type="component" value="Unassembled WGS sequence"/>
</dbReference>
<dbReference type="Gene3D" id="3.30.470.20">
    <property type="entry name" value="ATP-grasp fold, B domain"/>
    <property type="match status" value="1"/>
</dbReference>
<dbReference type="Gene3D" id="3.30.1490.20">
    <property type="entry name" value="ATP-grasp fold, A domain"/>
    <property type="match status" value="1"/>
</dbReference>
<dbReference type="RefSeq" id="WP_016105876.1">
    <property type="nucleotide sequence ID" value="NZ_FMAK01000045.1"/>
</dbReference>
<dbReference type="Gene3D" id="3.40.50.20">
    <property type="match status" value="1"/>
</dbReference>
<dbReference type="Pfam" id="PF21360">
    <property type="entry name" value="PylC-like_N"/>
    <property type="match status" value="1"/>
</dbReference>
<evidence type="ECO:0000313" key="7">
    <source>
        <dbReference type="Proteomes" id="UP000195696"/>
    </source>
</evidence>
<dbReference type="GO" id="GO:0004088">
    <property type="term" value="F:carbamoyl-phosphate synthase (glutamine-hydrolyzing) activity"/>
    <property type="evidence" value="ECO:0007669"/>
    <property type="project" value="UniProtKB-EC"/>
</dbReference>
<keyword evidence="3 4" id="KW-0067">ATP-binding</keyword>
<dbReference type="PANTHER" id="PTHR43585">
    <property type="entry name" value="FUMIPYRROLE BIOSYNTHESIS PROTEIN C"/>
    <property type="match status" value="1"/>
</dbReference>
<feature type="domain" description="ATP-grasp" evidence="5">
    <location>
        <begin position="117"/>
        <end position="310"/>
    </location>
</feature>
<keyword evidence="2 4" id="KW-0547">Nucleotide-binding</keyword>
<dbReference type="EC" id="6.3.5.5" evidence="6"/>
<dbReference type="GO" id="GO:0046872">
    <property type="term" value="F:metal ion binding"/>
    <property type="evidence" value="ECO:0007669"/>
    <property type="project" value="InterPro"/>
</dbReference>
<evidence type="ECO:0000256" key="1">
    <source>
        <dbReference type="ARBA" id="ARBA00022598"/>
    </source>
</evidence>
<dbReference type="PROSITE" id="PS50975">
    <property type="entry name" value="ATP_GRASP"/>
    <property type="match status" value="1"/>
</dbReference>
<protein>
    <submittedName>
        <fullName evidence="6">Carbamoylphosphate synthase, large subunit</fullName>
        <ecNumber evidence="6">6.3.5.5</ecNumber>
    </submittedName>
</protein>
<dbReference type="AlphaFoldDB" id="A0A1G4ELB2"/>
<dbReference type="InterPro" id="IPR048764">
    <property type="entry name" value="PylC_N"/>
</dbReference>
<dbReference type="InterPro" id="IPR052032">
    <property type="entry name" value="ATP-dep_AA_Ligase"/>
</dbReference>
<dbReference type="InterPro" id="IPR011761">
    <property type="entry name" value="ATP-grasp"/>
</dbReference>
<reference evidence="6 7" key="1">
    <citation type="submission" date="2016-08" db="EMBL/GenBank/DDBJ databases">
        <authorList>
            <person name="Seilhamer J.J."/>
        </authorList>
    </citation>
    <scope>NUCLEOTIDE SEQUENCE [LARGE SCALE GENOMIC DNA]</scope>
    <source>
        <strain evidence="6 7">SDA_GO95</strain>
    </source>
</reference>
<sequence>MNILLTSAGRRNYLVKYFRKALKDYGGKIYCTDASTDAPIIQEADKTFIVPRVDNPTYFDALLKICEDYEIKIVFSLNDIEIPLLAKQRERFLEKGVIPVVSQYEIIDLCRDKFKYNNMLKQCNLNTPKTYSTLESVQEALNNNQIGFPLIIKPRWGTASIGVEVVYDEYELELAFRFLKRKLARTILSEVSKQDFEHSILIQEKLEGAHYSVDIINDLNGRYVTTLVKEVISMRAGDIDKAKTVENLKIAEIGRKIGQHLNHIGIINLDVICKGSEGYVIDMNARFGGGYAFTHEAGANIPQAFIDWAQDKTPNPSCFITKKNIKLGRYEEIVDLNNLDRVDSKYI</sequence>
<evidence type="ECO:0000313" key="6">
    <source>
        <dbReference type="EMBL" id="SCB69553.1"/>
    </source>
</evidence>
<keyword evidence="1 6" id="KW-0436">Ligase</keyword>
<gene>
    <name evidence="6" type="ORF">BWGO95_03715</name>
</gene>
<evidence type="ECO:0000256" key="3">
    <source>
        <dbReference type="ARBA" id="ARBA00022840"/>
    </source>
</evidence>